<dbReference type="RefSeq" id="XP_068139576.1">
    <property type="nucleotide sequence ID" value="XM_068283475.1"/>
</dbReference>
<gene>
    <name evidence="1" type="ORF">YALI1_F32816g</name>
</gene>
<name>A0A1D8NPY8_YARLL</name>
<accession>A0A1D8NPY8</accession>
<dbReference type="GeneID" id="94584054"/>
<sequence length="97" mass="10825">MTQVITMLTNRSNTRAIEQCINEGGIFEVSTVRQVSIWCKTSSILYVILGYSTSLTACVSAVDIGKDRQGRILDEICTSFYSNFDLGAYVCLRSERL</sequence>
<proteinExistence type="predicted"/>
<evidence type="ECO:0000313" key="2">
    <source>
        <dbReference type="Proteomes" id="UP000182444"/>
    </source>
</evidence>
<dbReference type="AlphaFoldDB" id="A0A1D8NPY8"/>
<evidence type="ECO:0000313" key="1">
    <source>
        <dbReference type="EMBL" id="AOW07694.1"/>
    </source>
</evidence>
<reference evidence="1 2" key="1">
    <citation type="journal article" date="2016" name="PLoS ONE">
        <title>Sequence Assembly of Yarrowia lipolytica Strain W29/CLIB89 Shows Transposable Element Diversity.</title>
        <authorList>
            <person name="Magnan C."/>
            <person name="Yu J."/>
            <person name="Chang I."/>
            <person name="Jahn E."/>
            <person name="Kanomata Y."/>
            <person name="Wu J."/>
            <person name="Zeller M."/>
            <person name="Oakes M."/>
            <person name="Baldi P."/>
            <person name="Sandmeyer S."/>
        </authorList>
    </citation>
    <scope>NUCLEOTIDE SEQUENCE [LARGE SCALE GENOMIC DNA]</scope>
    <source>
        <strain evidence="2">CLIB89(W29)</strain>
    </source>
</reference>
<dbReference type="Proteomes" id="UP000182444">
    <property type="component" value="Chromosome 1F"/>
</dbReference>
<dbReference type="EMBL" id="CP017558">
    <property type="protein sequence ID" value="AOW07694.1"/>
    <property type="molecule type" value="Genomic_DNA"/>
</dbReference>
<dbReference type="VEuPathDB" id="FungiDB:YALI1_F32816g"/>
<protein>
    <submittedName>
        <fullName evidence="1">Uncharacterized protein</fullName>
    </submittedName>
</protein>
<organism evidence="1 2">
    <name type="scientific">Yarrowia lipolytica</name>
    <name type="common">Candida lipolytica</name>
    <dbReference type="NCBI Taxonomy" id="4952"/>
    <lineage>
        <taxon>Eukaryota</taxon>
        <taxon>Fungi</taxon>
        <taxon>Dikarya</taxon>
        <taxon>Ascomycota</taxon>
        <taxon>Saccharomycotina</taxon>
        <taxon>Dipodascomycetes</taxon>
        <taxon>Dipodascales</taxon>
        <taxon>Dipodascales incertae sedis</taxon>
        <taxon>Yarrowia</taxon>
    </lineage>
</organism>